<comment type="caution">
    <text evidence="2">The sequence shown here is derived from an EMBL/GenBank/DDBJ whole genome shotgun (WGS) entry which is preliminary data.</text>
</comment>
<evidence type="ECO:0000313" key="2">
    <source>
        <dbReference type="EMBL" id="GGZ89451.1"/>
    </source>
</evidence>
<dbReference type="EMBL" id="BMWZ01000007">
    <property type="protein sequence ID" value="GGZ89451.1"/>
    <property type="molecule type" value="Genomic_DNA"/>
</dbReference>
<protein>
    <recommendedName>
        <fullName evidence="4">DUF2490 domain-containing protein</fullName>
    </recommendedName>
</protein>
<gene>
    <name evidence="2" type="ORF">GCM10007028_29660</name>
</gene>
<sequence length="267" mass="32155">MKPIYYFLFLFLLFHINAVSQDQEEQNVKVNAQLWLDYNFQNDLGDFKTLNSFVGYRSITPNIYNNFLVVSTYNIANQNSVKFLKREKPFFNSYHFGARANYIANKNKKDDFEFRLMQGIKFYLPFIKDVPLMNYIRLEERFQKTFDTSGWDIGFRFRYKISTVLDLDKHLFNFTTGFYIPMNVEFFFNLKKVDRFNDVIRISPGIGYKLNEDWKFEFYVSYQNTQNTSQTENTSNDFVFRLRIFKLSSKKNKTIQSKDEQIKELIE</sequence>
<reference evidence="2" key="1">
    <citation type="journal article" date="2014" name="Int. J. Syst. Evol. Microbiol.">
        <title>Complete genome sequence of Corynebacterium casei LMG S-19264T (=DSM 44701T), isolated from a smear-ripened cheese.</title>
        <authorList>
            <consortium name="US DOE Joint Genome Institute (JGI-PGF)"/>
            <person name="Walter F."/>
            <person name="Albersmeier A."/>
            <person name="Kalinowski J."/>
            <person name="Ruckert C."/>
        </authorList>
    </citation>
    <scope>NUCLEOTIDE SEQUENCE</scope>
    <source>
        <strain evidence="2">KCTC 12710</strain>
    </source>
</reference>
<feature type="chain" id="PRO_5037850610" description="DUF2490 domain-containing protein" evidence="1">
    <location>
        <begin position="21"/>
        <end position="267"/>
    </location>
</feature>
<keyword evidence="1" id="KW-0732">Signal</keyword>
<organism evidence="2 3">
    <name type="scientific">Algibacter mikhailovii</name>
    <dbReference type="NCBI Taxonomy" id="425498"/>
    <lineage>
        <taxon>Bacteria</taxon>
        <taxon>Pseudomonadati</taxon>
        <taxon>Bacteroidota</taxon>
        <taxon>Flavobacteriia</taxon>
        <taxon>Flavobacteriales</taxon>
        <taxon>Flavobacteriaceae</taxon>
        <taxon>Algibacter</taxon>
    </lineage>
</organism>
<evidence type="ECO:0000256" key="1">
    <source>
        <dbReference type="SAM" id="SignalP"/>
    </source>
</evidence>
<dbReference type="InterPro" id="IPR019619">
    <property type="entry name" value="DUF2490"/>
</dbReference>
<dbReference type="RefSeq" id="WP_189362088.1">
    <property type="nucleotide sequence ID" value="NZ_BMWZ01000007.1"/>
</dbReference>
<keyword evidence="3" id="KW-1185">Reference proteome</keyword>
<feature type="signal peptide" evidence="1">
    <location>
        <begin position="1"/>
        <end position="20"/>
    </location>
</feature>
<dbReference type="Pfam" id="PF10677">
    <property type="entry name" value="DUF2490"/>
    <property type="match status" value="1"/>
</dbReference>
<evidence type="ECO:0000313" key="3">
    <source>
        <dbReference type="Proteomes" id="UP000636004"/>
    </source>
</evidence>
<dbReference type="AlphaFoldDB" id="A0A918R8I1"/>
<name>A0A918R8I1_9FLAO</name>
<evidence type="ECO:0008006" key="4">
    <source>
        <dbReference type="Google" id="ProtNLM"/>
    </source>
</evidence>
<accession>A0A918R8I1</accession>
<proteinExistence type="predicted"/>
<dbReference type="Proteomes" id="UP000636004">
    <property type="component" value="Unassembled WGS sequence"/>
</dbReference>
<reference evidence="2" key="2">
    <citation type="submission" date="2020-09" db="EMBL/GenBank/DDBJ databases">
        <authorList>
            <person name="Sun Q."/>
            <person name="Kim S."/>
        </authorList>
    </citation>
    <scope>NUCLEOTIDE SEQUENCE</scope>
    <source>
        <strain evidence="2">KCTC 12710</strain>
    </source>
</reference>